<name>A0A4R1QJY6_9FIRM</name>
<dbReference type="Proteomes" id="UP000295184">
    <property type="component" value="Unassembled WGS sequence"/>
</dbReference>
<sequence length="73" mass="7981">MNETICPIDGLPCDPACPDSRAEQPKHCVLAAIVKNEAKDIPCLESNCAWYDYEAKSCALLSIARSLREEAAK</sequence>
<evidence type="ECO:0000313" key="2">
    <source>
        <dbReference type="Proteomes" id="UP000295184"/>
    </source>
</evidence>
<comment type="caution">
    <text evidence="1">The sequence shown here is derived from an EMBL/GenBank/DDBJ whole genome shotgun (WGS) entry which is preliminary data.</text>
</comment>
<gene>
    <name evidence="1" type="ORF">EDD77_13821</name>
</gene>
<dbReference type="EMBL" id="SLUM01000038">
    <property type="protein sequence ID" value="TCL52981.1"/>
    <property type="molecule type" value="Genomic_DNA"/>
</dbReference>
<evidence type="ECO:0000313" key="1">
    <source>
        <dbReference type="EMBL" id="TCL52981.1"/>
    </source>
</evidence>
<proteinExistence type="predicted"/>
<dbReference type="RefSeq" id="WP_058966528.1">
    <property type="nucleotide sequence ID" value="NZ_CABKVM010000019.1"/>
</dbReference>
<protein>
    <submittedName>
        <fullName evidence="1">Uncharacterized protein</fullName>
    </submittedName>
</protein>
<reference evidence="1 2" key="1">
    <citation type="submission" date="2019-03" db="EMBL/GenBank/DDBJ databases">
        <title>Genomic Encyclopedia of Type Strains, Phase IV (KMG-IV): sequencing the most valuable type-strain genomes for metagenomic binning, comparative biology and taxonomic classification.</title>
        <authorList>
            <person name="Goeker M."/>
        </authorList>
    </citation>
    <scope>NUCLEOTIDE SEQUENCE [LARGE SCALE GENOMIC DNA]</scope>
    <source>
        <strain evidence="1 2">DSM 100451</strain>
    </source>
</reference>
<accession>A0A4R1QJY6</accession>
<dbReference type="STRING" id="1650663.GCA_001486665_03127"/>
<organism evidence="1 2">
    <name type="scientific">Allofournierella massiliensis</name>
    <dbReference type="NCBI Taxonomy" id="1650663"/>
    <lineage>
        <taxon>Bacteria</taxon>
        <taxon>Bacillati</taxon>
        <taxon>Bacillota</taxon>
        <taxon>Clostridia</taxon>
        <taxon>Eubacteriales</taxon>
        <taxon>Oscillospiraceae</taxon>
        <taxon>Allofournierella</taxon>
    </lineage>
</organism>
<dbReference type="AlphaFoldDB" id="A0A4R1QJY6"/>